<dbReference type="Gene3D" id="3.40.50.2000">
    <property type="entry name" value="Glycogen Phosphorylase B"/>
    <property type="match status" value="2"/>
</dbReference>
<feature type="domain" description="Glycosyl transferase family 1" evidence="2">
    <location>
        <begin position="186"/>
        <end position="326"/>
    </location>
</feature>
<sequence>MIKVAFITRSTLYTVPGGDTVQAVQTARHLTFMGITAEIKLSNENINYNSYDLLHFFNLSRPADILYHSHRAGKPYVISTILCNYSEYDQQHRTGAGRIFKYFPADGVEYLKTIARYLLGRDSMASASYTWKGQRRSIIDILSRAAMILPNSHSEYRRVLKNYPGEVKHMVVPNGTDQNLFSYDPTIVKDDKLVICAARIEGIKNQLNLIKALNNTGYRLLLIGAYAPNQAAYYQECRRIAADNIVFVDQMPQQQLAKYYQRAGVHVLPSWFETTGLSSIEAALMGCNIVVSDKGDVREYFANDAFYCNPASPQSIFEAIENAAAAPINEHLRSRILQKYTWNQAASQTLKAYQSVL</sequence>
<evidence type="ECO:0000259" key="2">
    <source>
        <dbReference type="Pfam" id="PF00534"/>
    </source>
</evidence>
<dbReference type="CDD" id="cd03801">
    <property type="entry name" value="GT4_PimA-like"/>
    <property type="match status" value="1"/>
</dbReference>
<evidence type="ECO:0000313" key="4">
    <source>
        <dbReference type="Proteomes" id="UP000199072"/>
    </source>
</evidence>
<dbReference type="GO" id="GO:0016757">
    <property type="term" value="F:glycosyltransferase activity"/>
    <property type="evidence" value="ECO:0007669"/>
    <property type="project" value="InterPro"/>
</dbReference>
<reference evidence="3 4" key="1">
    <citation type="submission" date="2016-10" db="EMBL/GenBank/DDBJ databases">
        <authorList>
            <person name="de Groot N.N."/>
        </authorList>
    </citation>
    <scope>NUCLEOTIDE SEQUENCE [LARGE SCALE GENOMIC DNA]</scope>
    <source>
        <strain evidence="3 4">47C3B</strain>
    </source>
</reference>
<dbReference type="InterPro" id="IPR001296">
    <property type="entry name" value="Glyco_trans_1"/>
</dbReference>
<dbReference type="AlphaFoldDB" id="A0A1G6T9E3"/>
<proteinExistence type="predicted"/>
<dbReference type="Pfam" id="PF00534">
    <property type="entry name" value="Glycos_transf_1"/>
    <property type="match status" value="1"/>
</dbReference>
<evidence type="ECO:0000313" key="3">
    <source>
        <dbReference type="EMBL" id="SDD24965.1"/>
    </source>
</evidence>
<dbReference type="GO" id="GO:0009103">
    <property type="term" value="P:lipopolysaccharide biosynthetic process"/>
    <property type="evidence" value="ECO:0007669"/>
    <property type="project" value="TreeGrafter"/>
</dbReference>
<keyword evidence="4" id="KW-1185">Reference proteome</keyword>
<dbReference type="EMBL" id="FNAI01000001">
    <property type="protein sequence ID" value="SDD24965.1"/>
    <property type="molecule type" value="Genomic_DNA"/>
</dbReference>
<dbReference type="STRING" id="1391627.SAMN05216464_101205"/>
<organism evidence="3 4">
    <name type="scientific">Mucilaginibacter pineti</name>
    <dbReference type="NCBI Taxonomy" id="1391627"/>
    <lineage>
        <taxon>Bacteria</taxon>
        <taxon>Pseudomonadati</taxon>
        <taxon>Bacteroidota</taxon>
        <taxon>Sphingobacteriia</taxon>
        <taxon>Sphingobacteriales</taxon>
        <taxon>Sphingobacteriaceae</taxon>
        <taxon>Mucilaginibacter</taxon>
    </lineage>
</organism>
<dbReference type="PANTHER" id="PTHR46401:SF2">
    <property type="entry name" value="GLYCOSYLTRANSFERASE WBBK-RELATED"/>
    <property type="match status" value="1"/>
</dbReference>
<dbReference type="OrthoDB" id="9811239at2"/>
<dbReference type="PANTHER" id="PTHR46401">
    <property type="entry name" value="GLYCOSYLTRANSFERASE WBBK-RELATED"/>
    <property type="match status" value="1"/>
</dbReference>
<dbReference type="Proteomes" id="UP000199072">
    <property type="component" value="Unassembled WGS sequence"/>
</dbReference>
<dbReference type="SUPFAM" id="SSF53756">
    <property type="entry name" value="UDP-Glycosyltransferase/glycogen phosphorylase"/>
    <property type="match status" value="1"/>
</dbReference>
<gene>
    <name evidence="3" type="ORF">SAMN05216464_101205</name>
</gene>
<protein>
    <submittedName>
        <fullName evidence="3">Glycosyltransferase involved in cell wall bisynthesis</fullName>
    </submittedName>
</protein>
<name>A0A1G6T9E3_9SPHI</name>
<dbReference type="RefSeq" id="WP_091142767.1">
    <property type="nucleotide sequence ID" value="NZ_FNAI01000001.1"/>
</dbReference>
<evidence type="ECO:0000256" key="1">
    <source>
        <dbReference type="ARBA" id="ARBA00022679"/>
    </source>
</evidence>
<keyword evidence="1 3" id="KW-0808">Transferase</keyword>
<accession>A0A1G6T9E3</accession>